<dbReference type="EMBL" id="JBCAWK010000014">
    <property type="protein sequence ID" value="KAK8844016.1"/>
    <property type="molecule type" value="Genomic_DNA"/>
</dbReference>
<dbReference type="AlphaFoldDB" id="A0AAW0YDH1"/>
<evidence type="ECO:0000256" key="4">
    <source>
        <dbReference type="ARBA" id="ARBA00022989"/>
    </source>
</evidence>
<feature type="transmembrane region" description="Helical" evidence="6">
    <location>
        <begin position="35"/>
        <end position="56"/>
    </location>
</feature>
<name>A0AAW0YDH1_9TREE</name>
<evidence type="ECO:0000256" key="6">
    <source>
        <dbReference type="SAM" id="Phobius"/>
    </source>
</evidence>
<evidence type="ECO:0000256" key="1">
    <source>
        <dbReference type="ARBA" id="ARBA00004141"/>
    </source>
</evidence>
<gene>
    <name evidence="7" type="ORF">IAR55_006809</name>
</gene>
<dbReference type="GeneID" id="92184067"/>
<feature type="transmembrane region" description="Helical" evidence="6">
    <location>
        <begin position="193"/>
        <end position="214"/>
    </location>
</feature>
<dbReference type="Pfam" id="PF13520">
    <property type="entry name" value="AA_permease_2"/>
    <property type="match status" value="1"/>
</dbReference>
<proteinExistence type="predicted"/>
<feature type="transmembrane region" description="Helical" evidence="6">
    <location>
        <begin position="220"/>
        <end position="243"/>
    </location>
</feature>
<evidence type="ECO:0000313" key="8">
    <source>
        <dbReference type="Proteomes" id="UP001388673"/>
    </source>
</evidence>
<reference evidence="7 8" key="1">
    <citation type="journal article" date="2024" name="bioRxiv">
        <title>Comparative genomics of Cryptococcus and Kwoniella reveals pathogenesis evolution and contrasting karyotype dynamics via intercentromeric recombination or chromosome fusion.</title>
        <authorList>
            <person name="Coelho M.A."/>
            <person name="David-Palma M."/>
            <person name="Shea T."/>
            <person name="Bowers K."/>
            <person name="McGinley-Smith S."/>
            <person name="Mohammad A.W."/>
            <person name="Gnirke A."/>
            <person name="Yurkov A.M."/>
            <person name="Nowrousian M."/>
            <person name="Sun S."/>
            <person name="Cuomo C.A."/>
            <person name="Heitman J."/>
        </authorList>
    </citation>
    <scope>NUCLEOTIDE SEQUENCE [LARGE SCALE GENOMIC DNA]</scope>
    <source>
        <strain evidence="7 8">CBS 13917</strain>
    </source>
</reference>
<feature type="transmembrane region" description="Helical" evidence="6">
    <location>
        <begin position="87"/>
        <end position="107"/>
    </location>
</feature>
<keyword evidence="8" id="KW-1185">Reference proteome</keyword>
<sequence length="265" mass="29989">MTVTAAVLAEICSALPLSGSIYIWAAEAAGGHSRLIGYVVAWWACTAWMTFCASVCQNAANHLLSVLVVYEVDFPGGLTNNSIKFRALTWALSEIFLFICISLNYLPQKWYSWIFKGSMCLMLVDTLLNLIWLPIGVSRTYGFRNASEVFTSQYNGTGAPAGWMLSVRRHCIYVACLSWRNSDDCSICSDRPFYIVTFLWNCIVFATYISPFYFPVKTAAGFNCSVVIFAAVTIFGLLCWWFTKPETWLRRDMLNTMHEETERPH</sequence>
<keyword evidence="2" id="KW-0813">Transport</keyword>
<keyword evidence="4 6" id="KW-1133">Transmembrane helix</keyword>
<evidence type="ECO:0000256" key="2">
    <source>
        <dbReference type="ARBA" id="ARBA00022448"/>
    </source>
</evidence>
<evidence type="ECO:0000313" key="7">
    <source>
        <dbReference type="EMBL" id="KAK8844016.1"/>
    </source>
</evidence>
<feature type="transmembrane region" description="Helical" evidence="6">
    <location>
        <begin position="113"/>
        <end position="135"/>
    </location>
</feature>
<keyword evidence="3 6" id="KW-0812">Transmembrane</keyword>
<dbReference type="Gene3D" id="1.20.1740.10">
    <property type="entry name" value="Amino acid/polyamine transporter I"/>
    <property type="match status" value="1"/>
</dbReference>
<dbReference type="KEGG" id="kne:92184067"/>
<dbReference type="PANTHER" id="PTHR45649:SF13">
    <property type="entry name" value="THIAMINE TRANSPORTER THI9"/>
    <property type="match status" value="1"/>
</dbReference>
<evidence type="ECO:0000256" key="5">
    <source>
        <dbReference type="ARBA" id="ARBA00023136"/>
    </source>
</evidence>
<dbReference type="Proteomes" id="UP001388673">
    <property type="component" value="Unassembled WGS sequence"/>
</dbReference>
<accession>A0AAW0YDH1</accession>
<dbReference type="InterPro" id="IPR002293">
    <property type="entry name" value="AA/rel_permease1"/>
</dbReference>
<comment type="subcellular location">
    <subcellularLocation>
        <location evidence="1">Membrane</location>
        <topology evidence="1">Multi-pass membrane protein</topology>
    </subcellularLocation>
</comment>
<dbReference type="RefSeq" id="XP_066799580.1">
    <property type="nucleotide sequence ID" value="XM_066949888.1"/>
</dbReference>
<evidence type="ECO:0000256" key="3">
    <source>
        <dbReference type="ARBA" id="ARBA00022692"/>
    </source>
</evidence>
<comment type="caution">
    <text evidence="7">The sequence shown here is derived from an EMBL/GenBank/DDBJ whole genome shotgun (WGS) entry which is preliminary data.</text>
</comment>
<keyword evidence="5 6" id="KW-0472">Membrane</keyword>
<organism evidence="7 8">
    <name type="scientific">Kwoniella newhampshirensis</name>
    <dbReference type="NCBI Taxonomy" id="1651941"/>
    <lineage>
        <taxon>Eukaryota</taxon>
        <taxon>Fungi</taxon>
        <taxon>Dikarya</taxon>
        <taxon>Basidiomycota</taxon>
        <taxon>Agaricomycotina</taxon>
        <taxon>Tremellomycetes</taxon>
        <taxon>Tremellales</taxon>
        <taxon>Cryptococcaceae</taxon>
        <taxon>Kwoniella</taxon>
    </lineage>
</organism>
<protein>
    <recommendedName>
        <fullName evidence="9">Amino acid permease/ SLC12A domain-containing protein</fullName>
    </recommendedName>
</protein>
<dbReference type="GO" id="GO:0022857">
    <property type="term" value="F:transmembrane transporter activity"/>
    <property type="evidence" value="ECO:0007669"/>
    <property type="project" value="InterPro"/>
</dbReference>
<dbReference type="GO" id="GO:0016020">
    <property type="term" value="C:membrane"/>
    <property type="evidence" value="ECO:0007669"/>
    <property type="project" value="UniProtKB-SubCell"/>
</dbReference>
<evidence type="ECO:0008006" key="9">
    <source>
        <dbReference type="Google" id="ProtNLM"/>
    </source>
</evidence>
<dbReference type="PANTHER" id="PTHR45649">
    <property type="entry name" value="AMINO-ACID PERMEASE BAT1"/>
    <property type="match status" value="1"/>
</dbReference>